<keyword evidence="3" id="KW-1185">Reference proteome</keyword>
<organism evidence="2 3">
    <name type="scientific">Anguilla anguilla</name>
    <name type="common">European freshwater eel</name>
    <name type="synonym">Muraena anguilla</name>
    <dbReference type="NCBI Taxonomy" id="7936"/>
    <lineage>
        <taxon>Eukaryota</taxon>
        <taxon>Metazoa</taxon>
        <taxon>Chordata</taxon>
        <taxon>Craniata</taxon>
        <taxon>Vertebrata</taxon>
        <taxon>Euteleostomi</taxon>
        <taxon>Actinopterygii</taxon>
        <taxon>Neopterygii</taxon>
        <taxon>Teleostei</taxon>
        <taxon>Anguilliformes</taxon>
        <taxon>Anguillidae</taxon>
        <taxon>Anguilla</taxon>
    </lineage>
</organism>
<gene>
    <name evidence="2" type="ORF">ANANG_G00290520</name>
</gene>
<protein>
    <submittedName>
        <fullName evidence="2">Uncharacterized protein</fullName>
    </submittedName>
</protein>
<feature type="region of interest" description="Disordered" evidence="1">
    <location>
        <begin position="38"/>
        <end position="83"/>
    </location>
</feature>
<comment type="caution">
    <text evidence="2">The sequence shown here is derived from an EMBL/GenBank/DDBJ whole genome shotgun (WGS) entry which is preliminary data.</text>
</comment>
<dbReference type="EMBL" id="JAFIRN010000017">
    <property type="protein sequence ID" value="KAG5832375.1"/>
    <property type="molecule type" value="Genomic_DNA"/>
</dbReference>
<dbReference type="AlphaFoldDB" id="A0A9D3LNP6"/>
<proteinExistence type="predicted"/>
<evidence type="ECO:0000313" key="3">
    <source>
        <dbReference type="Proteomes" id="UP001044222"/>
    </source>
</evidence>
<evidence type="ECO:0000256" key="1">
    <source>
        <dbReference type="SAM" id="MobiDB-lite"/>
    </source>
</evidence>
<reference evidence="2" key="1">
    <citation type="submission" date="2021-01" db="EMBL/GenBank/DDBJ databases">
        <title>A chromosome-scale assembly of European eel, Anguilla anguilla.</title>
        <authorList>
            <person name="Henkel C."/>
            <person name="Jong-Raadsen S.A."/>
            <person name="Dufour S."/>
            <person name="Weltzien F.-A."/>
            <person name="Palstra A.P."/>
            <person name="Pelster B."/>
            <person name="Spaink H.P."/>
            <person name="Van Den Thillart G.E."/>
            <person name="Jansen H."/>
            <person name="Zahm M."/>
            <person name="Klopp C."/>
            <person name="Cedric C."/>
            <person name="Louis A."/>
            <person name="Berthelot C."/>
            <person name="Parey E."/>
            <person name="Roest Crollius H."/>
            <person name="Montfort J."/>
            <person name="Robinson-Rechavi M."/>
            <person name="Bucao C."/>
            <person name="Bouchez O."/>
            <person name="Gislard M."/>
            <person name="Lluch J."/>
            <person name="Milhes M."/>
            <person name="Lampietro C."/>
            <person name="Lopez Roques C."/>
            <person name="Donnadieu C."/>
            <person name="Braasch I."/>
            <person name="Desvignes T."/>
            <person name="Postlethwait J."/>
            <person name="Bobe J."/>
            <person name="Guiguen Y."/>
            <person name="Dirks R."/>
        </authorList>
    </citation>
    <scope>NUCLEOTIDE SEQUENCE</scope>
    <source>
        <strain evidence="2">Tag_6206</strain>
        <tissue evidence="2">Liver</tissue>
    </source>
</reference>
<name>A0A9D3LNP6_ANGAN</name>
<evidence type="ECO:0000313" key="2">
    <source>
        <dbReference type="EMBL" id="KAG5832375.1"/>
    </source>
</evidence>
<sequence>MSGNGNHCPAHMSGFSVPHYSYFFPHMLGGLSPPALQGLPVSGYSTPSPAKLPGRDPTLPPAHNAPGAARLDPLCPGGPFIGA</sequence>
<dbReference type="Proteomes" id="UP001044222">
    <property type="component" value="Chromosome 17"/>
</dbReference>
<accession>A0A9D3LNP6</accession>